<reference evidence="3 4" key="1">
    <citation type="journal article" date="2013" name="Int. J. Syst. Evol. Microbiol.">
        <title>Kordia antarctica sp. nov., isolated from Antarctic seawater.</title>
        <authorList>
            <person name="Baek K."/>
            <person name="Choi A."/>
            <person name="Kang I."/>
            <person name="Lee K."/>
            <person name="Cho J.C."/>
        </authorList>
    </citation>
    <scope>NUCLEOTIDE SEQUENCE [LARGE SCALE GENOMIC DNA]</scope>
    <source>
        <strain evidence="3 4">IMCC3317</strain>
    </source>
</reference>
<evidence type="ECO:0000313" key="4">
    <source>
        <dbReference type="Proteomes" id="UP000464657"/>
    </source>
</evidence>
<dbReference type="SUPFAM" id="SSF48452">
    <property type="entry name" value="TPR-like"/>
    <property type="match status" value="2"/>
</dbReference>
<keyword evidence="1" id="KW-1133">Transmembrane helix</keyword>
<dbReference type="Pfam" id="PF12770">
    <property type="entry name" value="CHAT"/>
    <property type="match status" value="1"/>
</dbReference>
<dbReference type="PANTHER" id="PTHR10098:SF108">
    <property type="entry name" value="TETRATRICOPEPTIDE REPEAT PROTEIN 28"/>
    <property type="match status" value="1"/>
</dbReference>
<accession>A0A7L4ZJ02</accession>
<dbReference type="Proteomes" id="UP000464657">
    <property type="component" value="Chromosome"/>
</dbReference>
<dbReference type="KEGG" id="kan:IMCC3317_12520"/>
<name>A0A7L4ZJ02_9FLAO</name>
<dbReference type="AlphaFoldDB" id="A0A7L4ZJ02"/>
<keyword evidence="1" id="KW-0472">Membrane</keyword>
<dbReference type="Pfam" id="PF13181">
    <property type="entry name" value="TPR_8"/>
    <property type="match status" value="1"/>
</dbReference>
<dbReference type="InterPro" id="IPR011990">
    <property type="entry name" value="TPR-like_helical_dom_sf"/>
</dbReference>
<organism evidence="3 4">
    <name type="scientific">Kordia antarctica</name>
    <dbReference type="NCBI Taxonomy" id="1218801"/>
    <lineage>
        <taxon>Bacteria</taxon>
        <taxon>Pseudomonadati</taxon>
        <taxon>Bacteroidota</taxon>
        <taxon>Flavobacteriia</taxon>
        <taxon>Flavobacteriales</taxon>
        <taxon>Flavobacteriaceae</taxon>
        <taxon>Kordia</taxon>
    </lineage>
</organism>
<sequence>MIFLRRIIVFLLLFIGLSAYAQQSLALRIDSIANLKDTEHKIQLFEAVLKDTTVAKTSAIKGMLFHELSRCYYTLKDYEEAFSYSTKAIEVKSKLSDVTSLNKSRYKLASIYRKQKKEVERYKVFLTIIQDGGADKYTLNSYRSLAQIERTNGDLYKALEYLNNGLANTELCKNTEFESQLSSAVIINYAQIYSNTIVVEESRSDLEIVKKHYKTIIVNSEKFRLKGKSLAILHNSLAIIYDAFGDLQEALTYYTLAKDYFTKSEDLLNELDVITNIGIIQAKLKNYKAADKSFEEVIHKSSDKEQIATAYDDLGYYKNTSITKEKLPYFEKAISVILERENKLSAFQLPTLAEIKKSDYEQDVLIYLIDLADHYMQAFKQENDKSYLIKAKKTVTLIDQLVSLIRYEADTEASKLFWIEKGVNTYMLAVEICYLLDDTANAFYFMEKNKALVLQENIKTLQTKLAYNISAESLEREYKLHYDVLTLQEEFQQHVENDEWKETYSAKNKEYQMFMDSMKHVHPEYIKTKQKVGITSLHSVIAEFEAKETAFVEYILHETGGYGIYYDTEKPIFFKISNISTFHEQLKTLQTFMTKRTMNSAELTAYQEVGYAVFEQLFPFENASERLKNKKLTIIADETLQYIPFELLPTQQSGELSEVYLVNNVETSYLQSFSLFEQIKQKQNSPTQKLLAIAPYEFKNSALPTLTGTEKVLEFLSKYDSSVLLTKKEASKENFLKYRNDFEIIHLNTHAGLDAKTQTPWIAFYDEKMSLSELFGLENQADLVILDACKTNDGVHLSGEGLINLSRGFFYNGTQSVLASQWNVNEQAGNEILQEFYTEIEKGTSKSKALQLAKKAYLQNHDRAQSIPYYWAAFTLTGSTNSVTLQPVQNYAYIVVGITIVVFLLLFFYYRKKTLA</sequence>
<evidence type="ECO:0000256" key="1">
    <source>
        <dbReference type="SAM" id="Phobius"/>
    </source>
</evidence>
<dbReference type="PANTHER" id="PTHR10098">
    <property type="entry name" value="RAPSYN-RELATED"/>
    <property type="match status" value="1"/>
</dbReference>
<protein>
    <recommendedName>
        <fullName evidence="2">CHAT domain-containing protein</fullName>
    </recommendedName>
</protein>
<dbReference type="EMBL" id="CP019288">
    <property type="protein sequence ID" value="QHI35904.1"/>
    <property type="molecule type" value="Genomic_DNA"/>
</dbReference>
<evidence type="ECO:0000313" key="3">
    <source>
        <dbReference type="EMBL" id="QHI35904.1"/>
    </source>
</evidence>
<dbReference type="InterPro" id="IPR024983">
    <property type="entry name" value="CHAT_dom"/>
</dbReference>
<gene>
    <name evidence="3" type="ORF">IMCC3317_12520</name>
</gene>
<evidence type="ECO:0000259" key="2">
    <source>
        <dbReference type="Pfam" id="PF12770"/>
    </source>
</evidence>
<keyword evidence="4" id="KW-1185">Reference proteome</keyword>
<keyword evidence="1" id="KW-0812">Transmembrane</keyword>
<dbReference type="SMART" id="SM00028">
    <property type="entry name" value="TPR"/>
    <property type="match status" value="4"/>
</dbReference>
<dbReference type="Gene3D" id="1.25.40.10">
    <property type="entry name" value="Tetratricopeptide repeat domain"/>
    <property type="match status" value="2"/>
</dbReference>
<dbReference type="InterPro" id="IPR019734">
    <property type="entry name" value="TPR_rpt"/>
</dbReference>
<proteinExistence type="predicted"/>
<feature type="domain" description="CHAT" evidence="2">
    <location>
        <begin position="625"/>
        <end position="879"/>
    </location>
</feature>
<feature type="transmembrane region" description="Helical" evidence="1">
    <location>
        <begin position="891"/>
        <end position="910"/>
    </location>
</feature>